<dbReference type="AlphaFoldDB" id="A0A839USN8"/>
<accession>A0A839USN8</accession>
<gene>
    <name evidence="2" type="ORF">FHS30_002667</name>
</gene>
<dbReference type="InterPro" id="IPR044855">
    <property type="entry name" value="CoA-Trfase_III_dom3_sf"/>
</dbReference>
<dbReference type="GO" id="GO:0008111">
    <property type="term" value="F:alpha-methylacyl-CoA racemase activity"/>
    <property type="evidence" value="ECO:0007669"/>
    <property type="project" value="UniProtKB-EC"/>
</dbReference>
<evidence type="ECO:0000313" key="3">
    <source>
        <dbReference type="Proteomes" id="UP000559987"/>
    </source>
</evidence>
<dbReference type="Gene3D" id="3.30.1540.10">
    <property type="entry name" value="formyl-coa transferase, domain 3"/>
    <property type="match status" value="1"/>
</dbReference>
<dbReference type="InterPro" id="IPR003673">
    <property type="entry name" value="CoA-Trfase_fam_III"/>
</dbReference>
<reference evidence="2 3" key="1">
    <citation type="submission" date="2020-08" db="EMBL/GenBank/DDBJ databases">
        <title>Genomic Encyclopedia of Type Strains, Phase III (KMG-III): the genomes of soil and plant-associated and newly described type strains.</title>
        <authorList>
            <person name="Whitman W."/>
        </authorList>
    </citation>
    <scope>NUCLEOTIDE SEQUENCE [LARGE SCALE GENOMIC DNA]</scope>
    <source>
        <strain evidence="2 3">CECT 8571</strain>
    </source>
</reference>
<dbReference type="PANTHER" id="PTHR48228:SF5">
    <property type="entry name" value="ALPHA-METHYLACYL-COA RACEMASE"/>
    <property type="match status" value="1"/>
</dbReference>
<dbReference type="Proteomes" id="UP000559987">
    <property type="component" value="Unassembled WGS sequence"/>
</dbReference>
<protein>
    <submittedName>
        <fullName evidence="2">Alpha-methylacyl-CoA racemase</fullName>
        <ecNumber evidence="2">5.1.99.4</ecNumber>
    </submittedName>
</protein>
<dbReference type="InterPro" id="IPR050509">
    <property type="entry name" value="CoA-transferase_III"/>
</dbReference>
<dbReference type="PANTHER" id="PTHR48228">
    <property type="entry name" value="SUCCINYL-COA--D-CITRAMALATE COA-TRANSFERASE"/>
    <property type="match status" value="1"/>
</dbReference>
<feature type="region of interest" description="Disordered" evidence="1">
    <location>
        <begin position="330"/>
        <end position="349"/>
    </location>
</feature>
<name>A0A839USN8_9GAMM</name>
<evidence type="ECO:0000256" key="1">
    <source>
        <dbReference type="SAM" id="MobiDB-lite"/>
    </source>
</evidence>
<dbReference type="EC" id="5.1.99.4" evidence="2"/>
<dbReference type="RefSeq" id="WP_183910921.1">
    <property type="nucleotide sequence ID" value="NZ_JACHXZ010000003.1"/>
</dbReference>
<comment type="caution">
    <text evidence="2">The sequence shown here is derived from an EMBL/GenBank/DDBJ whole genome shotgun (WGS) entry which is preliminary data.</text>
</comment>
<dbReference type="InterPro" id="IPR023606">
    <property type="entry name" value="CoA-Trfase_III_dom_1_sf"/>
</dbReference>
<dbReference type="SUPFAM" id="SSF89796">
    <property type="entry name" value="CoA-transferase family III (CaiB/BaiF)"/>
    <property type="match status" value="1"/>
</dbReference>
<dbReference type="Pfam" id="PF02515">
    <property type="entry name" value="CoA_transf_3"/>
    <property type="match status" value="1"/>
</dbReference>
<sequence>MGPLAGFKIIEMKGIGPGPYAGMLLADMGAEVIVVERSTAPSGIVLPSAMDVNARGKKSIALNLKTDAGKAALLKLVSNADALFEGFRPGVAERLGFGPEVCLQQNPKLVYGRMTGWGQTGPLANTVGHDINYIALSGALAGIGGTDKPTVPLNLLGDYAGGSLFLVVGMLAALLEASKSGQGQVVDAAITEGSASLMSLFYTLSNLGVWQPKRQSNFLDGAAHFYDTYVTADEKSIAIGAIEPDFYQALLTLLGLASAELPPQNDPAHWPVLKQKFASIFKTKTRDEWCAILEGTDACFAPVLDYTEAPKHPHNIARETFIEINGKIQPAPAPKFSRSRCKKPAAPRAEGADTATVLSGWGFSDEEIAVLTSASGAD</sequence>
<keyword evidence="3" id="KW-1185">Reference proteome</keyword>
<keyword evidence="2" id="KW-0413">Isomerase</keyword>
<proteinExistence type="predicted"/>
<dbReference type="EMBL" id="JACHXZ010000003">
    <property type="protein sequence ID" value="MBB3169459.1"/>
    <property type="molecule type" value="Genomic_DNA"/>
</dbReference>
<evidence type="ECO:0000313" key="2">
    <source>
        <dbReference type="EMBL" id="MBB3169459.1"/>
    </source>
</evidence>
<dbReference type="Gene3D" id="3.40.50.10540">
    <property type="entry name" value="Crotonobetainyl-coa:carnitine coa-transferase, domain 1"/>
    <property type="match status" value="1"/>
</dbReference>
<organism evidence="2 3">
    <name type="scientific">Simiduia aestuariiviva</name>
    <dbReference type="NCBI Taxonomy" id="1510459"/>
    <lineage>
        <taxon>Bacteria</taxon>
        <taxon>Pseudomonadati</taxon>
        <taxon>Pseudomonadota</taxon>
        <taxon>Gammaproteobacteria</taxon>
        <taxon>Cellvibrionales</taxon>
        <taxon>Cellvibrionaceae</taxon>
        <taxon>Simiduia</taxon>
    </lineage>
</organism>